<accession>A0AAD3T2J2</accession>
<comment type="caution">
    <text evidence="1">The sequence shown here is derived from an EMBL/GenBank/DDBJ whole genome shotgun (WGS) entry which is preliminary data.</text>
</comment>
<name>A0AAD3T2J2_NEPGR</name>
<evidence type="ECO:0000313" key="2">
    <source>
        <dbReference type="Proteomes" id="UP001279734"/>
    </source>
</evidence>
<reference evidence="1" key="1">
    <citation type="submission" date="2023-05" db="EMBL/GenBank/DDBJ databases">
        <title>Nepenthes gracilis genome sequencing.</title>
        <authorList>
            <person name="Fukushima K."/>
        </authorList>
    </citation>
    <scope>NUCLEOTIDE SEQUENCE</scope>
    <source>
        <strain evidence="1">SING2019-196</strain>
    </source>
</reference>
<keyword evidence="2" id="KW-1185">Reference proteome</keyword>
<gene>
    <name evidence="1" type="ORF">Nepgr_024108</name>
</gene>
<dbReference type="EMBL" id="BSYO01000024">
    <property type="protein sequence ID" value="GMH22265.1"/>
    <property type="molecule type" value="Genomic_DNA"/>
</dbReference>
<protein>
    <submittedName>
        <fullName evidence="1">Uncharacterized protein</fullName>
    </submittedName>
</protein>
<dbReference type="Proteomes" id="UP001279734">
    <property type="component" value="Unassembled WGS sequence"/>
</dbReference>
<organism evidence="1 2">
    <name type="scientific">Nepenthes gracilis</name>
    <name type="common">Slender pitcher plant</name>
    <dbReference type="NCBI Taxonomy" id="150966"/>
    <lineage>
        <taxon>Eukaryota</taxon>
        <taxon>Viridiplantae</taxon>
        <taxon>Streptophyta</taxon>
        <taxon>Embryophyta</taxon>
        <taxon>Tracheophyta</taxon>
        <taxon>Spermatophyta</taxon>
        <taxon>Magnoliopsida</taxon>
        <taxon>eudicotyledons</taxon>
        <taxon>Gunneridae</taxon>
        <taxon>Pentapetalae</taxon>
        <taxon>Caryophyllales</taxon>
        <taxon>Nepenthaceae</taxon>
        <taxon>Nepenthes</taxon>
    </lineage>
</organism>
<proteinExistence type="predicted"/>
<dbReference type="AlphaFoldDB" id="A0AAD3T2J2"/>
<sequence length="83" mass="8967">MAGVRSSAGAERETTFETVREEVETLVAGLVSSEHPVIVQVRSGEFGEETGEETAAPPIEALGATVTFLYLGRRLRFYVVPVL</sequence>
<evidence type="ECO:0000313" key="1">
    <source>
        <dbReference type="EMBL" id="GMH22265.1"/>
    </source>
</evidence>